<dbReference type="EMBL" id="BAABHS010000015">
    <property type="protein sequence ID" value="GAA4973001.1"/>
    <property type="molecule type" value="Genomic_DNA"/>
</dbReference>
<evidence type="ECO:0000256" key="1">
    <source>
        <dbReference type="ARBA" id="ARBA00008520"/>
    </source>
</evidence>
<dbReference type="Gene3D" id="3.40.190.10">
    <property type="entry name" value="Periplasmic binding protein-like II"/>
    <property type="match status" value="2"/>
</dbReference>
<dbReference type="PANTHER" id="PTHR43649">
    <property type="entry name" value="ARABINOSE-BINDING PROTEIN-RELATED"/>
    <property type="match status" value="1"/>
</dbReference>
<evidence type="ECO:0000313" key="4">
    <source>
        <dbReference type="EMBL" id="GAA4973001.1"/>
    </source>
</evidence>
<dbReference type="PANTHER" id="PTHR43649:SF29">
    <property type="entry name" value="OSMOPROTECTIVE COMPOUNDS-BINDING PROTEIN GGTB"/>
    <property type="match status" value="1"/>
</dbReference>
<feature type="compositionally biased region" description="Low complexity" evidence="3">
    <location>
        <begin position="1"/>
        <end position="20"/>
    </location>
</feature>
<organism evidence="4 5">
    <name type="scientific">Yinghuangia aomiensis</name>
    <dbReference type="NCBI Taxonomy" id="676205"/>
    <lineage>
        <taxon>Bacteria</taxon>
        <taxon>Bacillati</taxon>
        <taxon>Actinomycetota</taxon>
        <taxon>Actinomycetes</taxon>
        <taxon>Kitasatosporales</taxon>
        <taxon>Streptomycetaceae</taxon>
        <taxon>Yinghuangia</taxon>
    </lineage>
</organism>
<comment type="similarity">
    <text evidence="1">Belongs to the bacterial solute-binding protein 1 family.</text>
</comment>
<dbReference type="RefSeq" id="WP_345677332.1">
    <property type="nucleotide sequence ID" value="NZ_BAABHS010000015.1"/>
</dbReference>
<dbReference type="SUPFAM" id="SSF53850">
    <property type="entry name" value="Periplasmic binding protein-like II"/>
    <property type="match status" value="1"/>
</dbReference>
<sequence length="454" mass="47082">MRPGTNTRTTTATTATATGAHTRRPARGLRRTAAAVAAVLCAALLTGGCGGSGDSTTVTVLGTWTGAEADAFERVVAPFERDTGIVVRYEGTRDVDAVLAARVDQGTPPDLAALSTPGDLIDYARTGRIVPLDTIPELAATDGSYAADWRTLGRVDGRRVAVVVKAALKGLLWYDPKTFAAHNLKPPATASELASAARALSAAGIQPWCFGLASSSASGWPGTDWIENLVLTRSGPQVYDRWVSGELAWTSPEITSAWQAWGDLLAAGSGGPMASLLTSYDQAGTGLVASPPRCGMEQQASFASGWYGAAPGSPQPGVDFAFTPFPAPAASAGATAAPAREVAGDVMAMFRDTPAARKLLTYLAGTEAQTRWAREGSLSPNRGVPADAYPVNPVAQGIGQALRDADTIRFDASDLMPGAMRGAFYRAVLAYVADPGQLQGILADLDQARLAAYP</sequence>
<gene>
    <name evidence="4" type="ORF">GCM10023205_44160</name>
</gene>
<protein>
    <submittedName>
        <fullName evidence="4">ABC transporter substrate-binding protein</fullName>
    </submittedName>
</protein>
<dbReference type="InterPro" id="IPR006059">
    <property type="entry name" value="SBP"/>
</dbReference>
<dbReference type="Proteomes" id="UP001500466">
    <property type="component" value="Unassembled WGS sequence"/>
</dbReference>
<comment type="caution">
    <text evidence="4">The sequence shown here is derived from an EMBL/GenBank/DDBJ whole genome shotgun (WGS) entry which is preliminary data.</text>
</comment>
<dbReference type="Pfam" id="PF13416">
    <property type="entry name" value="SBP_bac_8"/>
    <property type="match status" value="1"/>
</dbReference>
<keyword evidence="5" id="KW-1185">Reference proteome</keyword>
<evidence type="ECO:0000313" key="5">
    <source>
        <dbReference type="Proteomes" id="UP001500466"/>
    </source>
</evidence>
<evidence type="ECO:0000256" key="3">
    <source>
        <dbReference type="SAM" id="MobiDB-lite"/>
    </source>
</evidence>
<name>A0ABP9HKF1_9ACTN</name>
<accession>A0ABP9HKF1</accession>
<dbReference type="InterPro" id="IPR050490">
    <property type="entry name" value="Bact_solute-bd_prot1"/>
</dbReference>
<keyword evidence="2" id="KW-0813">Transport</keyword>
<reference evidence="5" key="1">
    <citation type="journal article" date="2019" name="Int. J. Syst. Evol. Microbiol.">
        <title>The Global Catalogue of Microorganisms (GCM) 10K type strain sequencing project: providing services to taxonomists for standard genome sequencing and annotation.</title>
        <authorList>
            <consortium name="The Broad Institute Genomics Platform"/>
            <consortium name="The Broad Institute Genome Sequencing Center for Infectious Disease"/>
            <person name="Wu L."/>
            <person name="Ma J."/>
        </authorList>
    </citation>
    <scope>NUCLEOTIDE SEQUENCE [LARGE SCALE GENOMIC DNA]</scope>
    <source>
        <strain evidence="5">JCM 17986</strain>
    </source>
</reference>
<evidence type="ECO:0000256" key="2">
    <source>
        <dbReference type="ARBA" id="ARBA00022448"/>
    </source>
</evidence>
<feature type="region of interest" description="Disordered" evidence="3">
    <location>
        <begin position="1"/>
        <end position="27"/>
    </location>
</feature>
<proteinExistence type="inferred from homology"/>